<dbReference type="KEGG" id="lfa:LFA_1741"/>
<dbReference type="HOGENOM" id="CLU_499483_0_0_6"/>
<evidence type="ECO:0000259" key="2">
    <source>
        <dbReference type="PROSITE" id="PS50280"/>
    </source>
</evidence>
<protein>
    <submittedName>
        <fullName evidence="3">Putative dot/icm effector [ankyrin domain][SET domain]</fullName>
    </submittedName>
</protein>
<keyword evidence="4" id="KW-1185">Reference proteome</keyword>
<dbReference type="InterPro" id="IPR001214">
    <property type="entry name" value="SET_dom"/>
</dbReference>
<dbReference type="NCBIfam" id="NF043024">
    <property type="entry name" value="T4SS_AnkI"/>
    <property type="match status" value="1"/>
</dbReference>
<dbReference type="Proteomes" id="UP000032430">
    <property type="component" value="Chromosome I"/>
</dbReference>
<reference evidence="4" key="1">
    <citation type="submission" date="2014-09" db="EMBL/GenBank/DDBJ databases">
        <authorList>
            <person name="Gomez-Valero L."/>
        </authorList>
    </citation>
    <scope>NUCLEOTIDE SEQUENCE [LARGE SCALE GENOMIC DNA]</scope>
    <source>
        <strain evidence="4">ATCC700992</strain>
    </source>
</reference>
<dbReference type="Gene3D" id="2.170.270.10">
    <property type="entry name" value="SET domain"/>
    <property type="match status" value="1"/>
</dbReference>
<evidence type="ECO:0000256" key="1">
    <source>
        <dbReference type="PROSITE-ProRule" id="PRU00023"/>
    </source>
</evidence>
<dbReference type="PROSITE" id="PS50297">
    <property type="entry name" value="ANK_REP_REGION"/>
    <property type="match status" value="1"/>
</dbReference>
<dbReference type="STRING" id="1212491.LFA_1741"/>
<dbReference type="SMART" id="SM00248">
    <property type="entry name" value="ANK"/>
    <property type="match status" value="2"/>
</dbReference>
<name>A0A098G586_9GAMM</name>
<gene>
    <name evidence="3" type="ORF">LFA_1741</name>
</gene>
<feature type="repeat" description="ANK" evidence="1">
    <location>
        <begin position="315"/>
        <end position="347"/>
    </location>
</feature>
<dbReference type="Pfam" id="PF00856">
    <property type="entry name" value="SET"/>
    <property type="match status" value="1"/>
</dbReference>
<dbReference type="PROSITE" id="PS50280">
    <property type="entry name" value="SET"/>
    <property type="match status" value="1"/>
</dbReference>
<dbReference type="InterPro" id="IPR046341">
    <property type="entry name" value="SET_dom_sf"/>
</dbReference>
<keyword evidence="1" id="KW-0040">ANK repeat</keyword>
<dbReference type="InterPro" id="IPR002110">
    <property type="entry name" value="Ankyrin_rpt"/>
</dbReference>
<dbReference type="EMBL" id="LN614827">
    <property type="protein sequence ID" value="CEG57144.1"/>
    <property type="molecule type" value="Genomic_DNA"/>
</dbReference>
<evidence type="ECO:0000313" key="4">
    <source>
        <dbReference type="Proteomes" id="UP000032430"/>
    </source>
</evidence>
<dbReference type="Gene3D" id="1.25.40.20">
    <property type="entry name" value="Ankyrin repeat-containing domain"/>
    <property type="match status" value="1"/>
</dbReference>
<feature type="domain" description="SET" evidence="2">
    <location>
        <begin position="92"/>
        <end position="212"/>
    </location>
</feature>
<organism evidence="3 4">
    <name type="scientific">Legionella fallonii LLAP-10</name>
    <dbReference type="NCBI Taxonomy" id="1212491"/>
    <lineage>
        <taxon>Bacteria</taxon>
        <taxon>Pseudomonadati</taxon>
        <taxon>Pseudomonadota</taxon>
        <taxon>Gammaproteobacteria</taxon>
        <taxon>Legionellales</taxon>
        <taxon>Legionellaceae</taxon>
        <taxon>Legionella</taxon>
    </lineage>
</organism>
<sequence length="527" mass="60382">MPKQTKRTIKIPSKYDDYVTESLKEKRKIMREERLSKHGVNKGGLVFFSTPRKEKNGEDIESPNIEKQLLADLGIDNMKPEEYIPSLLDQPQLVAVKRVNLLKKHNGRGLFAKTFIPAGTCLGLYTGTVFANQKEFDEYFESNPLADDSYTMKVGSKFVDAVTQGNFTRYANFSDTQDNAEFKRGTLHGSVVTKVVTTKDIQAGSAILINYREYREEISQKYFFLNPEDSDISAGELHQNYSDHYTLMTILIDINVFNLSEKDKLYATEVGRIVLENESLSQLDEERLDISTFDLPYLKRGALEEILDFDDDKADAFTPLMYACYNGQFDNVQWLVNHNVNVNRQQNHSGNCPLFLALEGYAQAKTNEKTTYLRILQFLIRSGANILTHDRADMTFVHKAISVLSDKDFKVIMMVIIKGEPNILADLFSYLDQDNFDVILRCIKNEEIAKVRILLDLYPNYFQTNFNKVNRQAKETAFNEFKLAISELQDDVNESLIEVLSCKEYKAPKKLLEELVSTNTTMQGMDI</sequence>
<evidence type="ECO:0000313" key="3">
    <source>
        <dbReference type="EMBL" id="CEG57144.1"/>
    </source>
</evidence>
<dbReference type="Pfam" id="PF12796">
    <property type="entry name" value="Ank_2"/>
    <property type="match status" value="1"/>
</dbReference>
<dbReference type="AlphaFoldDB" id="A0A098G586"/>
<dbReference type="InterPro" id="IPR036770">
    <property type="entry name" value="Ankyrin_rpt-contain_sf"/>
</dbReference>
<accession>A0A098G586</accession>
<dbReference type="PROSITE" id="PS50088">
    <property type="entry name" value="ANK_REPEAT"/>
    <property type="match status" value="1"/>
</dbReference>
<dbReference type="SUPFAM" id="SSF82199">
    <property type="entry name" value="SET domain"/>
    <property type="match status" value="1"/>
</dbReference>
<proteinExistence type="predicted"/>
<dbReference type="SMART" id="SM00317">
    <property type="entry name" value="SET"/>
    <property type="match status" value="1"/>
</dbReference>
<dbReference type="SUPFAM" id="SSF48403">
    <property type="entry name" value="Ankyrin repeat"/>
    <property type="match status" value="1"/>
</dbReference>